<gene>
    <name evidence="2" type="ORF">glysoja_048927</name>
</gene>
<sequence>MTMLNNGLDELKSWEAFVGFDHDELLVSASNVVLPNGTTLPPPSEKASSSPTSP</sequence>
<protein>
    <submittedName>
        <fullName evidence="2">COBRA-like protein 8</fullName>
    </submittedName>
</protein>
<proteinExistence type="predicted"/>
<feature type="region of interest" description="Disordered" evidence="1">
    <location>
        <begin position="33"/>
        <end position="54"/>
    </location>
</feature>
<dbReference type="AlphaFoldDB" id="A0A0B2Q4U9"/>
<accession>A0A0B2Q4U9</accession>
<dbReference type="EMBL" id="KN660588">
    <property type="protein sequence ID" value="KHN16265.1"/>
    <property type="molecule type" value="Genomic_DNA"/>
</dbReference>
<organism evidence="2">
    <name type="scientific">Glycine soja</name>
    <name type="common">Wild soybean</name>
    <dbReference type="NCBI Taxonomy" id="3848"/>
    <lineage>
        <taxon>Eukaryota</taxon>
        <taxon>Viridiplantae</taxon>
        <taxon>Streptophyta</taxon>
        <taxon>Embryophyta</taxon>
        <taxon>Tracheophyta</taxon>
        <taxon>Spermatophyta</taxon>
        <taxon>Magnoliopsida</taxon>
        <taxon>eudicotyledons</taxon>
        <taxon>Gunneridae</taxon>
        <taxon>Pentapetalae</taxon>
        <taxon>rosids</taxon>
        <taxon>fabids</taxon>
        <taxon>Fabales</taxon>
        <taxon>Fabaceae</taxon>
        <taxon>Papilionoideae</taxon>
        <taxon>50 kb inversion clade</taxon>
        <taxon>NPAAA clade</taxon>
        <taxon>indigoferoid/millettioid clade</taxon>
        <taxon>Phaseoleae</taxon>
        <taxon>Glycine</taxon>
        <taxon>Glycine subgen. Soja</taxon>
    </lineage>
</organism>
<evidence type="ECO:0000256" key="1">
    <source>
        <dbReference type="SAM" id="MobiDB-lite"/>
    </source>
</evidence>
<dbReference type="Proteomes" id="UP000053555">
    <property type="component" value="Unassembled WGS sequence"/>
</dbReference>
<name>A0A0B2Q4U9_GLYSO</name>
<reference evidence="2" key="1">
    <citation type="submission" date="2014-07" db="EMBL/GenBank/DDBJ databases">
        <title>Identification of a novel salt tolerance gene in wild soybean by whole-genome sequencing.</title>
        <authorList>
            <person name="Lam H.-M."/>
            <person name="Qi X."/>
            <person name="Li M.-W."/>
            <person name="Liu X."/>
            <person name="Xie M."/>
            <person name="Ni M."/>
            <person name="Xu X."/>
        </authorList>
    </citation>
    <scope>NUCLEOTIDE SEQUENCE [LARGE SCALE GENOMIC DNA]</scope>
    <source>
        <tissue evidence="2">Root</tissue>
    </source>
</reference>
<evidence type="ECO:0000313" key="2">
    <source>
        <dbReference type="EMBL" id="KHN16265.1"/>
    </source>
</evidence>